<proteinExistence type="predicted"/>
<reference evidence="1" key="1">
    <citation type="submission" date="2014-09" db="EMBL/GenBank/DDBJ databases">
        <authorList>
            <person name="Magalhaes I.L.F."/>
            <person name="Oliveira U."/>
            <person name="Santos F.R."/>
            <person name="Vidigal T.H.D.A."/>
            <person name="Brescovit A.D."/>
            <person name="Santos A.J."/>
        </authorList>
    </citation>
    <scope>NUCLEOTIDE SEQUENCE</scope>
    <source>
        <tissue evidence="1">Shoot tissue taken approximately 20 cm above the soil surface</tissue>
    </source>
</reference>
<dbReference type="EMBL" id="GBRH01262418">
    <property type="protein sequence ID" value="JAD35477.1"/>
    <property type="molecule type" value="Transcribed_RNA"/>
</dbReference>
<sequence>MPLQANPQTSRLGWNQPNSLSAEVHLFYPIFSSLPPVLFCSCTIPFVSPLLFSSNSCFIISWISSSLLLIVWDFGMLLDAIICGPSMKFAGSTGK</sequence>
<protein>
    <submittedName>
        <fullName evidence="1">Uncharacterized protein</fullName>
    </submittedName>
</protein>
<name>A0A0A8ZKV6_ARUDO</name>
<accession>A0A0A8ZKV6</accession>
<reference evidence="1" key="2">
    <citation type="journal article" date="2015" name="Data Brief">
        <title>Shoot transcriptome of the giant reed, Arundo donax.</title>
        <authorList>
            <person name="Barrero R.A."/>
            <person name="Guerrero F.D."/>
            <person name="Moolhuijzen P."/>
            <person name="Goolsby J.A."/>
            <person name="Tidwell J."/>
            <person name="Bellgard S.E."/>
            <person name="Bellgard M.I."/>
        </authorList>
    </citation>
    <scope>NUCLEOTIDE SEQUENCE</scope>
    <source>
        <tissue evidence="1">Shoot tissue taken approximately 20 cm above the soil surface</tissue>
    </source>
</reference>
<organism evidence="1">
    <name type="scientific">Arundo donax</name>
    <name type="common">Giant reed</name>
    <name type="synonym">Donax arundinaceus</name>
    <dbReference type="NCBI Taxonomy" id="35708"/>
    <lineage>
        <taxon>Eukaryota</taxon>
        <taxon>Viridiplantae</taxon>
        <taxon>Streptophyta</taxon>
        <taxon>Embryophyta</taxon>
        <taxon>Tracheophyta</taxon>
        <taxon>Spermatophyta</taxon>
        <taxon>Magnoliopsida</taxon>
        <taxon>Liliopsida</taxon>
        <taxon>Poales</taxon>
        <taxon>Poaceae</taxon>
        <taxon>PACMAD clade</taxon>
        <taxon>Arundinoideae</taxon>
        <taxon>Arundineae</taxon>
        <taxon>Arundo</taxon>
    </lineage>
</organism>
<dbReference type="AlphaFoldDB" id="A0A0A8ZKV6"/>
<evidence type="ECO:0000313" key="1">
    <source>
        <dbReference type="EMBL" id="JAD35477.1"/>
    </source>
</evidence>